<dbReference type="Pfam" id="PF12142">
    <property type="entry name" value="PPO1_DWL"/>
    <property type="match status" value="1"/>
</dbReference>
<reference evidence="7 8" key="1">
    <citation type="submission" date="2006-06" db="EMBL/GenBank/DDBJ databases">
        <authorList>
            <person name="Moran M.A."/>
            <person name="Ferriera S."/>
            <person name="Johnson J."/>
            <person name="Kravitz S."/>
            <person name="Beeson K."/>
            <person name="Sutton G."/>
            <person name="Rogers Y.-H."/>
            <person name="Friedman R."/>
            <person name="Frazier M."/>
            <person name="Venter J.C."/>
        </authorList>
    </citation>
    <scope>NUCLEOTIDE SEQUENCE [LARGE SCALE GENOMIC DNA]</scope>
    <source>
        <strain evidence="7 8">E-37</strain>
    </source>
</reference>
<dbReference type="PANTHER" id="PTHR11474:SF76">
    <property type="entry name" value="SHKT DOMAIN-CONTAINING PROTEIN"/>
    <property type="match status" value="1"/>
</dbReference>
<evidence type="ECO:0000256" key="2">
    <source>
        <dbReference type="ARBA" id="ARBA00009928"/>
    </source>
</evidence>
<keyword evidence="3" id="KW-0479">Metal-binding</keyword>
<evidence type="ECO:0000256" key="4">
    <source>
        <dbReference type="ARBA" id="ARBA00023002"/>
    </source>
</evidence>
<keyword evidence="4" id="KW-0560">Oxidoreductase</keyword>
<proteinExistence type="inferred from homology"/>
<dbReference type="Pfam" id="PF25271">
    <property type="entry name" value="DUF7868"/>
    <property type="match status" value="1"/>
</dbReference>
<gene>
    <name evidence="7" type="ORF">SSE37_11209</name>
</gene>
<evidence type="ECO:0000313" key="8">
    <source>
        <dbReference type="Proteomes" id="UP000005713"/>
    </source>
</evidence>
<dbReference type="EMBL" id="AAYA01000006">
    <property type="protein sequence ID" value="EBA08108.1"/>
    <property type="molecule type" value="Genomic_DNA"/>
</dbReference>
<keyword evidence="8" id="KW-1185">Reference proteome</keyword>
<sequence>MTMTRRRALSLGSAGLFATTVPFATWINGARAQYMRTRYDAASPEGKEMLGIYANAVGQMKTRDPSDPTSWQFQFFTHWMDEQKAAAIDRIYGPDASPEKMAAEAMWNTCRGHITWASQSDFFVPWHRMYVLYLEKIVRQVSGEDDFTLPYWNYSDPASLAIPEEFRDPASPLFVADRNPGINDGTAVMNGLSTAFMSRTAYLGQIGFNRTLDNNPHGAVHVMVGTTTNMGNVPTAANDPVFWVHHAQIDRCWASWNAAGGANPTDATWTDQAFQFYDPVENQLVSVASGSVTTTEELGYTYQDLVPEPAPLTAMVERDKLTETAPIVLAAAEDVPLTASVDTGPVKLGADPVTARVAAPEQSLALGGPSDKRLYLVIGALATEVQPGVVYDVYLGGPDVAREQRDEWLVGQIHFFNATASIEEAEKTDAVFAFDVTDHMAVLTSEANDGLPTPQVTFAPAGAPAENAEPLVGDIRFVEE</sequence>
<dbReference type="InterPro" id="IPR008922">
    <property type="entry name" value="Di-copper_centre_dom_sf"/>
</dbReference>
<evidence type="ECO:0000256" key="1">
    <source>
        <dbReference type="ARBA" id="ARBA00001973"/>
    </source>
</evidence>
<comment type="cofactor">
    <cofactor evidence="1">
        <name>Cu(2+)</name>
        <dbReference type="ChEBI" id="CHEBI:29036"/>
    </cofactor>
</comment>
<dbReference type="AlphaFoldDB" id="A3K3J4"/>
<comment type="caution">
    <text evidence="7">The sequence shown here is derived from an EMBL/GenBank/DDBJ whole genome shotgun (WGS) entry which is preliminary data.</text>
</comment>
<protein>
    <submittedName>
        <fullName evidence="7">Probable oxidoreductase</fullName>
    </submittedName>
</protein>
<dbReference type="InterPro" id="IPR022739">
    <property type="entry name" value="Polyphenol_oxidase_cen"/>
</dbReference>
<dbReference type="InterPro" id="IPR006311">
    <property type="entry name" value="TAT_signal"/>
</dbReference>
<dbReference type="PRINTS" id="PR00092">
    <property type="entry name" value="TYROSINASE"/>
</dbReference>
<dbReference type="InterPro" id="IPR057190">
    <property type="entry name" value="DUF7868"/>
</dbReference>
<feature type="domain" description="Tyrosinase copper-binding" evidence="6">
    <location>
        <begin position="239"/>
        <end position="250"/>
    </location>
</feature>
<comment type="similarity">
    <text evidence="2">Belongs to the tyrosinase family.</text>
</comment>
<dbReference type="PROSITE" id="PS51318">
    <property type="entry name" value="TAT"/>
    <property type="match status" value="1"/>
</dbReference>
<accession>A3K3J4</accession>
<dbReference type="GO" id="GO:0004097">
    <property type="term" value="F:catechol oxidase activity"/>
    <property type="evidence" value="ECO:0007669"/>
    <property type="project" value="InterPro"/>
</dbReference>
<dbReference type="Proteomes" id="UP000005713">
    <property type="component" value="Unassembled WGS sequence"/>
</dbReference>
<dbReference type="PANTHER" id="PTHR11474">
    <property type="entry name" value="TYROSINASE FAMILY MEMBER"/>
    <property type="match status" value="1"/>
</dbReference>
<dbReference type="Pfam" id="PF00264">
    <property type="entry name" value="Tyrosinase"/>
    <property type="match status" value="2"/>
</dbReference>
<keyword evidence="5" id="KW-0186">Copper</keyword>
<dbReference type="SUPFAM" id="SSF48056">
    <property type="entry name" value="Di-copper centre-containing domain"/>
    <property type="match status" value="1"/>
</dbReference>
<dbReference type="PROSITE" id="PS00498">
    <property type="entry name" value="TYROSINASE_2"/>
    <property type="match status" value="1"/>
</dbReference>
<dbReference type="eggNOG" id="COG2304">
    <property type="taxonomic scope" value="Bacteria"/>
</dbReference>
<organism evidence="7 8">
    <name type="scientific">Sagittula stellata (strain ATCC 700073 / DSM 11524 / E-37)</name>
    <dbReference type="NCBI Taxonomy" id="388399"/>
    <lineage>
        <taxon>Bacteria</taxon>
        <taxon>Pseudomonadati</taxon>
        <taxon>Pseudomonadota</taxon>
        <taxon>Alphaproteobacteria</taxon>
        <taxon>Rhodobacterales</taxon>
        <taxon>Roseobacteraceae</taxon>
        <taxon>Sagittula</taxon>
    </lineage>
</organism>
<dbReference type="InterPro" id="IPR002227">
    <property type="entry name" value="Tyrosinase_Cu-bd"/>
</dbReference>
<evidence type="ECO:0000313" key="7">
    <source>
        <dbReference type="EMBL" id="EBA08108.1"/>
    </source>
</evidence>
<dbReference type="RefSeq" id="WP_005858917.1">
    <property type="nucleotide sequence ID" value="NZ_AAYA01000006.1"/>
</dbReference>
<evidence type="ECO:0000256" key="3">
    <source>
        <dbReference type="ARBA" id="ARBA00022723"/>
    </source>
</evidence>
<name>A3K3J4_SAGS3</name>
<evidence type="ECO:0000259" key="6">
    <source>
        <dbReference type="PROSITE" id="PS00498"/>
    </source>
</evidence>
<dbReference type="Gene3D" id="1.10.1280.10">
    <property type="entry name" value="Di-copper center containing domain from catechol oxidase"/>
    <property type="match status" value="2"/>
</dbReference>
<dbReference type="InterPro" id="IPR050316">
    <property type="entry name" value="Tyrosinase/Hemocyanin"/>
</dbReference>
<evidence type="ECO:0000256" key="5">
    <source>
        <dbReference type="ARBA" id="ARBA00023008"/>
    </source>
</evidence>
<dbReference type="GO" id="GO:0046872">
    <property type="term" value="F:metal ion binding"/>
    <property type="evidence" value="ECO:0007669"/>
    <property type="project" value="UniProtKB-KW"/>
</dbReference>